<keyword evidence="9" id="KW-0969">Cilium</keyword>
<name>A0ABV3WZI1_9HYPH</name>
<evidence type="ECO:0000256" key="3">
    <source>
        <dbReference type="ARBA" id="ARBA00009677"/>
    </source>
</evidence>
<evidence type="ECO:0000313" key="9">
    <source>
        <dbReference type="EMBL" id="MEX4010103.1"/>
    </source>
</evidence>
<keyword evidence="6" id="KW-0975">Bacterial flagellum</keyword>
<feature type="domain" description="Flagellar basal-body/hook protein C-terminal" evidence="7">
    <location>
        <begin position="444"/>
        <end position="479"/>
    </location>
</feature>
<proteinExistence type="inferred from homology"/>
<protein>
    <recommendedName>
        <fullName evidence="4">Flagellar hook-associated protein 1</fullName>
    </recommendedName>
</protein>
<dbReference type="Pfam" id="PF22638">
    <property type="entry name" value="FlgK_D1"/>
    <property type="match status" value="1"/>
</dbReference>
<dbReference type="EMBL" id="JAZHFV010000009">
    <property type="protein sequence ID" value="MEX4010103.1"/>
    <property type="molecule type" value="Genomic_DNA"/>
</dbReference>
<accession>A0ABV3WZI1</accession>
<keyword evidence="9" id="KW-0282">Flagellum</keyword>
<dbReference type="InterPro" id="IPR010930">
    <property type="entry name" value="Flg_bb/hook_C_dom"/>
</dbReference>
<keyword evidence="9" id="KW-0966">Cell projection</keyword>
<comment type="similarity">
    <text evidence="3">Belongs to the flagella basal body rod proteins family.</text>
</comment>
<keyword evidence="5" id="KW-0964">Secreted</keyword>
<dbReference type="NCBIfam" id="TIGR02492">
    <property type="entry name" value="flgK_ends"/>
    <property type="match status" value="1"/>
</dbReference>
<organism evidence="9 10">
    <name type="scientific">Neoaquamicrobium sediminum</name>
    <dbReference type="NCBI Taxonomy" id="1849104"/>
    <lineage>
        <taxon>Bacteria</taxon>
        <taxon>Pseudomonadati</taxon>
        <taxon>Pseudomonadota</taxon>
        <taxon>Alphaproteobacteria</taxon>
        <taxon>Hyphomicrobiales</taxon>
        <taxon>Phyllobacteriaceae</taxon>
        <taxon>Neoaquamicrobium</taxon>
    </lineage>
</organism>
<dbReference type="PANTHER" id="PTHR30033:SF1">
    <property type="entry name" value="FLAGELLAR HOOK-ASSOCIATED PROTEIN 1"/>
    <property type="match status" value="1"/>
</dbReference>
<sequence length="482" mass="51149">MSLSTALNIAQNSLLNTQRQTTVVSRNIANVYNADYARRTAMLSSLAPGARVAEIRRATDAALFQQNLTALSGYKAQSIIVSGLEHITMSVNGVENATSPSAMIAKLQEALQLYSSTPSNRTLAENAVEMARQVLGSLTEGTKSVQALRTDMDAQISTGVTDLNRLLADFKTVNDAVVKGTQAGRDVLNELDTRDAILKKIAEYVPISTISRSANDLMIVTADGTTLFETVPRHVAFESTAAFGPTTTGNAIYVDGVRIAAANGANTSAGGSLAAMMQMRDGYATGMQAQLDETARGLIKAFAEVDPGNPADIRPGLFTWPGAPGMPADGVLETGLAGMITLNALIDPQQGGNPELLRDGANFDLNPNDHASFNELLLRFTNALDAPVDFVTVAGTTASMGLQDYATNTISWLEDARKTAAGAAETKGALMMRTGEALSNVTSVNEDEEIALMLELERSYAASAKMMQIIDEMLETLLNTVR</sequence>
<dbReference type="InterPro" id="IPR002371">
    <property type="entry name" value="FlgK"/>
</dbReference>
<evidence type="ECO:0000259" key="7">
    <source>
        <dbReference type="Pfam" id="PF06429"/>
    </source>
</evidence>
<keyword evidence="10" id="KW-1185">Reference proteome</keyword>
<evidence type="ECO:0000259" key="8">
    <source>
        <dbReference type="Pfam" id="PF22638"/>
    </source>
</evidence>
<gene>
    <name evidence="9" type="primary">flgK</name>
    <name evidence="9" type="ORF">V1479_22545</name>
</gene>
<dbReference type="Proteomes" id="UP001559025">
    <property type="component" value="Unassembled WGS sequence"/>
</dbReference>
<dbReference type="PANTHER" id="PTHR30033">
    <property type="entry name" value="FLAGELLAR HOOK-ASSOCIATED PROTEIN 1"/>
    <property type="match status" value="1"/>
</dbReference>
<evidence type="ECO:0000313" key="10">
    <source>
        <dbReference type="Proteomes" id="UP001559025"/>
    </source>
</evidence>
<dbReference type="RefSeq" id="WP_368804846.1">
    <property type="nucleotide sequence ID" value="NZ_JAZHFV010000009.1"/>
</dbReference>
<evidence type="ECO:0000256" key="5">
    <source>
        <dbReference type="ARBA" id="ARBA00022525"/>
    </source>
</evidence>
<dbReference type="InterPro" id="IPR053927">
    <property type="entry name" value="FlgK_helical"/>
</dbReference>
<evidence type="ECO:0000256" key="6">
    <source>
        <dbReference type="ARBA" id="ARBA00023143"/>
    </source>
</evidence>
<reference evidence="9 10" key="1">
    <citation type="submission" date="2024-01" db="EMBL/GenBank/DDBJ databases">
        <title>New evidence supports the origin of RcGTA from prophage.</title>
        <authorList>
            <person name="Xu Y."/>
            <person name="Liu B."/>
            <person name="Chen F."/>
        </authorList>
    </citation>
    <scope>NUCLEOTIDE SEQUENCE [LARGE SCALE GENOMIC DNA]</scope>
    <source>
        <strain evidence="9 10">CBW1107-2</strain>
    </source>
</reference>
<evidence type="ECO:0000256" key="1">
    <source>
        <dbReference type="ARBA" id="ARBA00004365"/>
    </source>
</evidence>
<dbReference type="Pfam" id="PF06429">
    <property type="entry name" value="Flg_bbr_C"/>
    <property type="match status" value="1"/>
</dbReference>
<evidence type="ECO:0000256" key="2">
    <source>
        <dbReference type="ARBA" id="ARBA00004613"/>
    </source>
</evidence>
<feature type="domain" description="Flagellar hook-associated protein FlgK helical" evidence="8">
    <location>
        <begin position="96"/>
        <end position="305"/>
    </location>
</feature>
<comment type="caution">
    <text evidence="9">The sequence shown here is derived from an EMBL/GenBank/DDBJ whole genome shotgun (WGS) entry which is preliminary data.</text>
</comment>
<dbReference type="SUPFAM" id="SSF64518">
    <property type="entry name" value="Phase 1 flagellin"/>
    <property type="match status" value="1"/>
</dbReference>
<evidence type="ECO:0000256" key="4">
    <source>
        <dbReference type="ARBA" id="ARBA00016244"/>
    </source>
</evidence>
<comment type="subcellular location">
    <subcellularLocation>
        <location evidence="1">Bacterial flagellum</location>
    </subcellularLocation>
    <subcellularLocation>
        <location evidence="2">Secreted</location>
    </subcellularLocation>
</comment>